<accession>A0A0A9GJV7</accession>
<protein>
    <submittedName>
        <fullName evidence="1">Uncharacterized protein</fullName>
    </submittedName>
</protein>
<dbReference type="AlphaFoldDB" id="A0A0A9GJV7"/>
<reference evidence="1" key="2">
    <citation type="journal article" date="2015" name="Data Brief">
        <title>Shoot transcriptome of the giant reed, Arundo donax.</title>
        <authorList>
            <person name="Barrero R.A."/>
            <person name="Guerrero F.D."/>
            <person name="Moolhuijzen P."/>
            <person name="Goolsby J.A."/>
            <person name="Tidwell J."/>
            <person name="Bellgard S.E."/>
            <person name="Bellgard M.I."/>
        </authorList>
    </citation>
    <scope>NUCLEOTIDE SEQUENCE</scope>
    <source>
        <tissue evidence="1">Shoot tissue taken approximately 20 cm above the soil surface</tissue>
    </source>
</reference>
<dbReference type="EMBL" id="GBRH01173129">
    <property type="protein sequence ID" value="JAE24767.1"/>
    <property type="molecule type" value="Transcribed_RNA"/>
</dbReference>
<evidence type="ECO:0000313" key="1">
    <source>
        <dbReference type="EMBL" id="JAE24767.1"/>
    </source>
</evidence>
<proteinExistence type="predicted"/>
<sequence length="68" mass="8005">MTEFCVYCVGNRSELKLMLYSYCLDFTPNIYNYRKSWNLAAFIATNSFCSKQSFASKWSCWSGLDWVD</sequence>
<organism evidence="1">
    <name type="scientific">Arundo donax</name>
    <name type="common">Giant reed</name>
    <name type="synonym">Donax arundinaceus</name>
    <dbReference type="NCBI Taxonomy" id="35708"/>
    <lineage>
        <taxon>Eukaryota</taxon>
        <taxon>Viridiplantae</taxon>
        <taxon>Streptophyta</taxon>
        <taxon>Embryophyta</taxon>
        <taxon>Tracheophyta</taxon>
        <taxon>Spermatophyta</taxon>
        <taxon>Magnoliopsida</taxon>
        <taxon>Liliopsida</taxon>
        <taxon>Poales</taxon>
        <taxon>Poaceae</taxon>
        <taxon>PACMAD clade</taxon>
        <taxon>Arundinoideae</taxon>
        <taxon>Arundineae</taxon>
        <taxon>Arundo</taxon>
    </lineage>
</organism>
<reference evidence="1" key="1">
    <citation type="submission" date="2014-09" db="EMBL/GenBank/DDBJ databases">
        <authorList>
            <person name="Magalhaes I.L.F."/>
            <person name="Oliveira U."/>
            <person name="Santos F.R."/>
            <person name="Vidigal T.H.D.A."/>
            <person name="Brescovit A.D."/>
            <person name="Santos A.J."/>
        </authorList>
    </citation>
    <scope>NUCLEOTIDE SEQUENCE</scope>
    <source>
        <tissue evidence="1">Shoot tissue taken approximately 20 cm above the soil surface</tissue>
    </source>
</reference>
<name>A0A0A9GJV7_ARUDO</name>